<keyword evidence="10" id="KW-1185">Reference proteome</keyword>
<dbReference type="CDD" id="cd07560">
    <property type="entry name" value="Peptidase_S41_CPP"/>
    <property type="match status" value="1"/>
</dbReference>
<evidence type="ECO:0000259" key="8">
    <source>
        <dbReference type="PROSITE" id="PS50106"/>
    </source>
</evidence>
<dbReference type="InterPro" id="IPR004447">
    <property type="entry name" value="Peptidase_S41A"/>
</dbReference>
<dbReference type="EMBL" id="JBAKFM010000002">
    <property type="protein sequence ID" value="MEX0469208.1"/>
    <property type="molecule type" value="Genomic_DNA"/>
</dbReference>
<protein>
    <submittedName>
        <fullName evidence="9">Carboxy terminal-processing peptidase</fullName>
        <ecNumber evidence="9">3.4.21.102</ecNumber>
    </submittedName>
</protein>
<proteinExistence type="inferred from homology"/>
<dbReference type="NCBIfam" id="TIGR00225">
    <property type="entry name" value="prc"/>
    <property type="match status" value="1"/>
</dbReference>
<dbReference type="InterPro" id="IPR029045">
    <property type="entry name" value="ClpP/crotonase-like_dom_sf"/>
</dbReference>
<comment type="caution">
    <text evidence="9">The sequence shown here is derived from an EMBL/GenBank/DDBJ whole genome shotgun (WGS) entry which is preliminary data.</text>
</comment>
<dbReference type="Gene3D" id="3.30.750.44">
    <property type="match status" value="1"/>
</dbReference>
<keyword evidence="4 5" id="KW-0720">Serine protease</keyword>
<organism evidence="9 10">
    <name type="scientific">Spiribacter pallidus</name>
    <dbReference type="NCBI Taxonomy" id="1987936"/>
    <lineage>
        <taxon>Bacteria</taxon>
        <taxon>Pseudomonadati</taxon>
        <taxon>Pseudomonadota</taxon>
        <taxon>Gammaproteobacteria</taxon>
        <taxon>Chromatiales</taxon>
        <taxon>Ectothiorhodospiraceae</taxon>
        <taxon>Spiribacter</taxon>
    </lineage>
</organism>
<dbReference type="SUPFAM" id="SSF52096">
    <property type="entry name" value="ClpP/crotonase"/>
    <property type="match status" value="1"/>
</dbReference>
<dbReference type="CDD" id="cd06782">
    <property type="entry name" value="cpPDZ_CPP-like"/>
    <property type="match status" value="1"/>
</dbReference>
<dbReference type="RefSeq" id="WP_367958559.1">
    <property type="nucleotide sequence ID" value="NZ_JBAKFK010000002.1"/>
</dbReference>
<reference evidence="9 10" key="1">
    <citation type="submission" date="2024-02" db="EMBL/GenBank/DDBJ databases">
        <title>New especies of Spiribacter isolated from saline water.</title>
        <authorList>
            <person name="Leon M.J."/>
            <person name="De La Haba R."/>
            <person name="Sanchez-Porro C."/>
            <person name="Ventosa A."/>
        </authorList>
    </citation>
    <scope>NUCLEOTIDE SEQUENCE [LARGE SCALE GENOMIC DNA]</scope>
    <source>
        <strain evidence="10">ag22IC6-390</strain>
    </source>
</reference>
<keyword evidence="3 5" id="KW-0378">Hydrolase</keyword>
<dbReference type="SUPFAM" id="SSF50156">
    <property type="entry name" value="PDZ domain-like"/>
    <property type="match status" value="1"/>
</dbReference>
<feature type="chain" id="PRO_5047026455" evidence="7">
    <location>
        <begin position="38"/>
        <end position="704"/>
    </location>
</feature>
<evidence type="ECO:0000313" key="10">
    <source>
        <dbReference type="Proteomes" id="UP001556709"/>
    </source>
</evidence>
<evidence type="ECO:0000256" key="1">
    <source>
        <dbReference type="ARBA" id="ARBA00009179"/>
    </source>
</evidence>
<keyword evidence="6" id="KW-0175">Coiled coil</keyword>
<dbReference type="EC" id="3.4.21.102" evidence="9"/>
<dbReference type="InterPro" id="IPR040573">
    <property type="entry name" value="TSP_N"/>
</dbReference>
<dbReference type="InterPro" id="IPR020992">
    <property type="entry name" value="Tail_Prtase_C"/>
</dbReference>
<dbReference type="SMART" id="SM00228">
    <property type="entry name" value="PDZ"/>
    <property type="match status" value="1"/>
</dbReference>
<dbReference type="Proteomes" id="UP001556709">
    <property type="component" value="Unassembled WGS sequence"/>
</dbReference>
<dbReference type="InterPro" id="IPR005151">
    <property type="entry name" value="Tail-specific_protease"/>
</dbReference>
<evidence type="ECO:0000256" key="6">
    <source>
        <dbReference type="SAM" id="Coils"/>
    </source>
</evidence>
<dbReference type="PANTHER" id="PTHR32060">
    <property type="entry name" value="TAIL-SPECIFIC PROTEASE"/>
    <property type="match status" value="1"/>
</dbReference>
<dbReference type="InterPro" id="IPR036034">
    <property type="entry name" value="PDZ_sf"/>
</dbReference>
<accession>A0ABV3TDI3</accession>
<dbReference type="Gene3D" id="2.30.42.10">
    <property type="match status" value="1"/>
</dbReference>
<dbReference type="Pfam" id="PF03572">
    <property type="entry name" value="Peptidase_S41"/>
    <property type="match status" value="1"/>
</dbReference>
<dbReference type="GO" id="GO:0004252">
    <property type="term" value="F:serine-type endopeptidase activity"/>
    <property type="evidence" value="ECO:0007669"/>
    <property type="project" value="UniProtKB-EC"/>
</dbReference>
<feature type="domain" description="PDZ" evidence="8">
    <location>
        <begin position="242"/>
        <end position="312"/>
    </location>
</feature>
<dbReference type="Pfam" id="PF00595">
    <property type="entry name" value="PDZ"/>
    <property type="match status" value="1"/>
</dbReference>
<dbReference type="Gene3D" id="3.90.226.10">
    <property type="entry name" value="2-enoyl-CoA Hydratase, Chain A, domain 1"/>
    <property type="match status" value="1"/>
</dbReference>
<dbReference type="PROSITE" id="PS50106">
    <property type="entry name" value="PDZ"/>
    <property type="match status" value="1"/>
</dbReference>
<comment type="similarity">
    <text evidence="1 5">Belongs to the peptidase S41A family.</text>
</comment>
<sequence length="704" mass="77405">MTTTAYSQQSAGAVALPRLVGWLAAALLLAVSLGASAAVEPAPTHAKASQVVGELLSRYHYRDQAIDDATSAQVYTDYFDALDPQRYYFLASDITEFAERRRRLDNELSAGRLNTAFVIFERYRQRVRERTDHALSVLEDGLDFDTDATVDLDRENADWAGSTRALDRLWRKRVINDALSQKLNGRELDAIRESLRSRYERLARTLDQYSAEDIFQVFMSTWAAAFDPHSSYMSPRSSENFDINMRLSLEGIGALLSSEGDFVEIVELIAGGPAEGSGELEAGDRIVGVGQRADDIQDVVGWRLGDVVDLIRGPKGSEVHLRILPADGSGREQMVTLTRNTIELEEQAAQAEVRDVERDGKTLQVGVIEVPAFYADFSAANAGEEDYRSTTRDVRRLLESEQLAGIDGLVIDLRGNAGGSLEEAVRMTGLFIDEGPVVQVHRSNGRREVLGDTDDQPAVYDGPMGVLVNGASASASEIFAAAVQDYGRGVVMGEQTFGKGTVQTLIGLDRFGVGSEAYPSGRLKLTIAKFYRINGASTQLEGVTPDLYMPSPTRDHAMGERAADNPLPWDTIQSAEFERLSRLDGVINELRRRHQRRLDTDPALRSVAAEAQRLSEQREQTEVSLNREVRRAEIEANEAARLDAINEQLAAYDRPRVDSLDAISATELPDVIRDEAVAVVGDLIRLKADGQRVASDGLVDQAAR</sequence>
<name>A0ABV3TDI3_9GAMM</name>
<evidence type="ECO:0000256" key="5">
    <source>
        <dbReference type="RuleBase" id="RU004404"/>
    </source>
</evidence>
<keyword evidence="7" id="KW-0732">Signal</keyword>
<evidence type="ECO:0000256" key="3">
    <source>
        <dbReference type="ARBA" id="ARBA00022801"/>
    </source>
</evidence>
<dbReference type="Pfam" id="PF17804">
    <property type="entry name" value="TSP_NTD"/>
    <property type="match status" value="1"/>
</dbReference>
<evidence type="ECO:0000256" key="2">
    <source>
        <dbReference type="ARBA" id="ARBA00022670"/>
    </source>
</evidence>
<evidence type="ECO:0000256" key="4">
    <source>
        <dbReference type="ARBA" id="ARBA00022825"/>
    </source>
</evidence>
<dbReference type="SMART" id="SM00245">
    <property type="entry name" value="TSPc"/>
    <property type="match status" value="1"/>
</dbReference>
<feature type="coiled-coil region" evidence="6">
    <location>
        <begin position="604"/>
        <end position="642"/>
    </location>
</feature>
<dbReference type="Pfam" id="PF11818">
    <property type="entry name" value="DUF3340"/>
    <property type="match status" value="1"/>
</dbReference>
<dbReference type="InterPro" id="IPR001478">
    <property type="entry name" value="PDZ"/>
</dbReference>
<evidence type="ECO:0000256" key="7">
    <source>
        <dbReference type="SAM" id="SignalP"/>
    </source>
</evidence>
<evidence type="ECO:0000313" key="9">
    <source>
        <dbReference type="EMBL" id="MEX0469208.1"/>
    </source>
</evidence>
<keyword evidence="2 5" id="KW-0645">Protease</keyword>
<feature type="signal peptide" evidence="7">
    <location>
        <begin position="1"/>
        <end position="37"/>
    </location>
</feature>
<gene>
    <name evidence="9" type="ORF">V6X73_05655</name>
</gene>
<dbReference type="PANTHER" id="PTHR32060:SF22">
    <property type="entry name" value="CARBOXYL-TERMINAL-PROCESSING PEPTIDASE 3, CHLOROPLASTIC"/>
    <property type="match status" value="1"/>
</dbReference>